<evidence type="ECO:0000256" key="1">
    <source>
        <dbReference type="SAM" id="MobiDB-lite"/>
    </source>
</evidence>
<dbReference type="Proteomes" id="UP000011668">
    <property type="component" value="Unassembled WGS sequence"/>
</dbReference>
<evidence type="ECO:0000313" key="3">
    <source>
        <dbReference type="Proteomes" id="UP000011668"/>
    </source>
</evidence>
<accession>L8WH04</accession>
<dbReference type="HOGENOM" id="CLU_2335077_0_0_1"/>
<protein>
    <submittedName>
        <fullName evidence="2">Uncharacterized protein</fullName>
    </submittedName>
</protein>
<proteinExistence type="predicted"/>
<feature type="region of interest" description="Disordered" evidence="1">
    <location>
        <begin position="1"/>
        <end position="36"/>
    </location>
</feature>
<name>L8WH04_THACA</name>
<organism evidence="2 3">
    <name type="scientific">Thanatephorus cucumeris (strain AG1-IA)</name>
    <name type="common">Rice sheath blight fungus</name>
    <name type="synonym">Rhizoctonia solani</name>
    <dbReference type="NCBI Taxonomy" id="983506"/>
    <lineage>
        <taxon>Eukaryota</taxon>
        <taxon>Fungi</taxon>
        <taxon>Dikarya</taxon>
        <taxon>Basidiomycota</taxon>
        <taxon>Agaricomycotina</taxon>
        <taxon>Agaricomycetes</taxon>
        <taxon>Cantharellales</taxon>
        <taxon>Ceratobasidiaceae</taxon>
        <taxon>Rhizoctonia</taxon>
        <taxon>Rhizoctonia solani AG-1</taxon>
    </lineage>
</organism>
<dbReference type="EMBL" id="AFRT01005732">
    <property type="protein sequence ID" value="ELU35669.1"/>
    <property type="molecule type" value="Genomic_DNA"/>
</dbReference>
<sequence length="98" mass="10271">MNTATTIEISKPGNRRNPDKGMRNNGGQGMEDGKADLKMSLRLASGAASAGERHTSKSILSGPRNYLQRGVLGGVGCVEFGIVEELDIVPENVCLAVG</sequence>
<comment type="caution">
    <text evidence="2">The sequence shown here is derived from an EMBL/GenBank/DDBJ whole genome shotgun (WGS) entry which is preliminary data.</text>
</comment>
<evidence type="ECO:0000313" key="2">
    <source>
        <dbReference type="EMBL" id="ELU35669.1"/>
    </source>
</evidence>
<gene>
    <name evidence="2" type="ORF">AG1IA_10301</name>
</gene>
<dbReference type="AlphaFoldDB" id="L8WH04"/>
<keyword evidence="3" id="KW-1185">Reference proteome</keyword>
<reference evidence="2 3" key="1">
    <citation type="journal article" date="2013" name="Nat. Commun.">
        <title>The evolution and pathogenic mechanisms of the rice sheath blight pathogen.</title>
        <authorList>
            <person name="Zheng A."/>
            <person name="Lin R."/>
            <person name="Xu L."/>
            <person name="Qin P."/>
            <person name="Tang C."/>
            <person name="Ai P."/>
            <person name="Zhang D."/>
            <person name="Liu Y."/>
            <person name="Sun Z."/>
            <person name="Feng H."/>
            <person name="Wang Y."/>
            <person name="Chen Y."/>
            <person name="Liang X."/>
            <person name="Fu R."/>
            <person name="Li Q."/>
            <person name="Zhang J."/>
            <person name="Yu X."/>
            <person name="Xie Z."/>
            <person name="Ding L."/>
            <person name="Guan P."/>
            <person name="Tang J."/>
            <person name="Liang Y."/>
            <person name="Wang S."/>
            <person name="Deng Q."/>
            <person name="Li S."/>
            <person name="Zhu J."/>
            <person name="Wang L."/>
            <person name="Liu H."/>
            <person name="Li P."/>
        </authorList>
    </citation>
    <scope>NUCLEOTIDE SEQUENCE [LARGE SCALE GENOMIC DNA]</scope>
    <source>
        <strain evidence="3">AG-1 IA</strain>
    </source>
</reference>